<proteinExistence type="predicted"/>
<organism evidence="3">
    <name type="scientific">uncultured Solirubrobacteraceae bacterium</name>
    <dbReference type="NCBI Taxonomy" id="1162706"/>
    <lineage>
        <taxon>Bacteria</taxon>
        <taxon>Bacillati</taxon>
        <taxon>Actinomycetota</taxon>
        <taxon>Thermoleophilia</taxon>
        <taxon>Solirubrobacterales</taxon>
        <taxon>Solirubrobacteraceae</taxon>
        <taxon>environmental samples</taxon>
    </lineage>
</organism>
<dbReference type="Gene3D" id="3.40.50.1820">
    <property type="entry name" value="alpha/beta hydrolase"/>
    <property type="match status" value="1"/>
</dbReference>
<protein>
    <recommendedName>
        <fullName evidence="4">Alpha/beta fold hydrolase</fullName>
    </recommendedName>
</protein>
<evidence type="ECO:0000259" key="2">
    <source>
        <dbReference type="Pfam" id="PF02036"/>
    </source>
</evidence>
<feature type="domain" description="SCP2" evidence="2">
    <location>
        <begin position="36"/>
        <end position="124"/>
    </location>
</feature>
<dbReference type="Pfam" id="PF02036">
    <property type="entry name" value="SCP2"/>
    <property type="match status" value="1"/>
</dbReference>
<evidence type="ECO:0000259" key="1">
    <source>
        <dbReference type="Pfam" id="PF00561"/>
    </source>
</evidence>
<dbReference type="PANTHER" id="PTHR46438:SF11">
    <property type="entry name" value="LIPASE-RELATED"/>
    <property type="match status" value="1"/>
</dbReference>
<accession>A0A6J4SF97</accession>
<evidence type="ECO:0000313" key="3">
    <source>
        <dbReference type="EMBL" id="CAA9490285.1"/>
    </source>
</evidence>
<name>A0A6J4SF97_9ACTN</name>
<dbReference type="Gene3D" id="3.30.1050.10">
    <property type="entry name" value="SCP2 sterol-binding domain"/>
    <property type="match status" value="1"/>
</dbReference>
<evidence type="ECO:0008006" key="4">
    <source>
        <dbReference type="Google" id="ProtNLM"/>
    </source>
</evidence>
<dbReference type="InterPro" id="IPR000073">
    <property type="entry name" value="AB_hydrolase_1"/>
</dbReference>
<dbReference type="PROSITE" id="PS51257">
    <property type="entry name" value="PROKAR_LIPOPROTEIN"/>
    <property type="match status" value="1"/>
</dbReference>
<dbReference type="PRINTS" id="PR00412">
    <property type="entry name" value="EPOXHYDRLASE"/>
</dbReference>
<sequence length="425" mass="46267">MRGIGPGGSVGFLACPALPPRSPRSRQAFRTLPTRYLGAAKGFDATYHVRLGDVGHTFEVRCTEAAVRVRKGTTRREPDVVIATDAGTWLRLRAGELAGLDAFRERTLYARGRIDLALAFEGMFRLPNGRDPIMRVHDVRLKGRRISTLTLGDGPDVVLIHGLGSAKTSFFDTAAALRHEGYRVHVIDLPGFGSSKGSATAPYSAPWFAETVIDWMDALGVDRTHVVGNSMGGRVALEVGLRAPERVGGLVLLCPAVAFVKRGLHPLVRLLRPELGLLPHRIARPVVARQLFSMFADPDALDPSVADIAVDEFQITYAAAGARLAFLRAARNLYLDAPFGPDGFYPRLAGLEPEALFVWGTHDPLIPAGFARHVRRWLPDARQVLLEGCGHVPQIERPERTLELIVEHLRRVGSPAGAPGLRLVA</sequence>
<feature type="domain" description="AB hydrolase-1" evidence="1">
    <location>
        <begin position="157"/>
        <end position="398"/>
    </location>
</feature>
<dbReference type="SUPFAM" id="SSF53474">
    <property type="entry name" value="alpha/beta-Hydrolases"/>
    <property type="match status" value="1"/>
</dbReference>
<dbReference type="EMBL" id="CADCVR010000042">
    <property type="protein sequence ID" value="CAA9490285.1"/>
    <property type="molecule type" value="Genomic_DNA"/>
</dbReference>
<dbReference type="InterPro" id="IPR000639">
    <property type="entry name" value="Epox_hydrolase-like"/>
</dbReference>
<dbReference type="SUPFAM" id="SSF55718">
    <property type="entry name" value="SCP-like"/>
    <property type="match status" value="1"/>
</dbReference>
<reference evidence="3" key="1">
    <citation type="submission" date="2020-02" db="EMBL/GenBank/DDBJ databases">
        <authorList>
            <person name="Meier V. D."/>
        </authorList>
    </citation>
    <scope>NUCLEOTIDE SEQUENCE</scope>
    <source>
        <strain evidence="3">AVDCRST_MAG53</strain>
    </source>
</reference>
<gene>
    <name evidence="3" type="ORF">AVDCRST_MAG53-1559</name>
</gene>
<dbReference type="InterPro" id="IPR029058">
    <property type="entry name" value="AB_hydrolase_fold"/>
</dbReference>
<dbReference type="AlphaFoldDB" id="A0A6J4SF97"/>
<dbReference type="InterPro" id="IPR036527">
    <property type="entry name" value="SCP2_sterol-bd_dom_sf"/>
</dbReference>
<dbReference type="InterPro" id="IPR003033">
    <property type="entry name" value="SCP2_sterol-bd_dom"/>
</dbReference>
<dbReference type="Pfam" id="PF00561">
    <property type="entry name" value="Abhydrolase_1"/>
    <property type="match status" value="1"/>
</dbReference>
<dbReference type="PANTHER" id="PTHR46438">
    <property type="entry name" value="ALPHA/BETA-HYDROLASES SUPERFAMILY PROTEIN"/>
    <property type="match status" value="1"/>
</dbReference>
<dbReference type="PRINTS" id="PR00111">
    <property type="entry name" value="ABHYDROLASE"/>
</dbReference>
<dbReference type="GO" id="GO:0003824">
    <property type="term" value="F:catalytic activity"/>
    <property type="evidence" value="ECO:0007669"/>
    <property type="project" value="InterPro"/>
</dbReference>